<evidence type="ECO:0000256" key="2">
    <source>
        <dbReference type="SAM" id="SignalP"/>
    </source>
</evidence>
<dbReference type="OrthoDB" id="6380563at2759"/>
<proteinExistence type="predicted"/>
<dbReference type="GeneID" id="108673083"/>
<organism evidence="3 4">
    <name type="scientific">Hyalella azteca</name>
    <name type="common">Amphipod</name>
    <dbReference type="NCBI Taxonomy" id="294128"/>
    <lineage>
        <taxon>Eukaryota</taxon>
        <taxon>Metazoa</taxon>
        <taxon>Ecdysozoa</taxon>
        <taxon>Arthropoda</taxon>
        <taxon>Crustacea</taxon>
        <taxon>Multicrustacea</taxon>
        <taxon>Malacostraca</taxon>
        <taxon>Eumalacostraca</taxon>
        <taxon>Peracarida</taxon>
        <taxon>Amphipoda</taxon>
        <taxon>Senticaudata</taxon>
        <taxon>Talitrida</taxon>
        <taxon>Talitroidea</taxon>
        <taxon>Hyalellidae</taxon>
        <taxon>Hyalella</taxon>
    </lineage>
</organism>
<evidence type="ECO:0000313" key="4">
    <source>
        <dbReference type="RefSeq" id="XP_018016355.1"/>
    </source>
</evidence>
<gene>
    <name evidence="4" type="primary">LOC108673083</name>
</gene>
<keyword evidence="2" id="KW-0732">Signal</keyword>
<protein>
    <submittedName>
        <fullName evidence="4">Uncharacterized protein LOC108673083</fullName>
    </submittedName>
</protein>
<evidence type="ECO:0000256" key="1">
    <source>
        <dbReference type="SAM" id="MobiDB-lite"/>
    </source>
</evidence>
<feature type="chain" id="PRO_5034988529" evidence="2">
    <location>
        <begin position="24"/>
        <end position="196"/>
    </location>
</feature>
<dbReference type="Proteomes" id="UP000694843">
    <property type="component" value="Unplaced"/>
</dbReference>
<dbReference type="RefSeq" id="XP_018016355.1">
    <property type="nucleotide sequence ID" value="XM_018160866.1"/>
</dbReference>
<feature type="signal peptide" evidence="2">
    <location>
        <begin position="1"/>
        <end position="23"/>
    </location>
</feature>
<evidence type="ECO:0000313" key="3">
    <source>
        <dbReference type="Proteomes" id="UP000694843"/>
    </source>
</evidence>
<reference evidence="4" key="1">
    <citation type="submission" date="2025-08" db="UniProtKB">
        <authorList>
            <consortium name="RefSeq"/>
        </authorList>
    </citation>
    <scope>IDENTIFICATION</scope>
    <source>
        <tissue evidence="4">Whole organism</tissue>
    </source>
</reference>
<dbReference type="AlphaFoldDB" id="A0A8B7NRP0"/>
<accession>A0A8B7NRP0</accession>
<feature type="region of interest" description="Disordered" evidence="1">
    <location>
        <begin position="27"/>
        <end position="55"/>
    </location>
</feature>
<sequence length="196" mass="20996">MNKILLFLAIAAALCCDLWPAMADDVGDTTPEGDGQVGVRNETSAPKASIQEDSEILQRELDVSSDDPEDQKRNAKFFAFYTSKTKAVIVTGTVFALSTCFSTTNTPSCAGRRKRNVFSDKMNPFLSDDNGNAISSSLGDPDFEINSGAARPTGKKFTIWSTLFSTYTVITTSYYAGTTVTVSALCNPGFAASCFG</sequence>
<keyword evidence="3" id="KW-1185">Reference proteome</keyword>
<name>A0A8B7NRP0_HYAAZ</name>
<dbReference type="KEGG" id="hazt:108673083"/>